<dbReference type="EMBL" id="LT607754">
    <property type="protein sequence ID" value="SCG63648.1"/>
    <property type="molecule type" value="Genomic_DNA"/>
</dbReference>
<dbReference type="Proteomes" id="UP000198221">
    <property type="component" value="Chromosome I"/>
</dbReference>
<accession>A0A1C5IZ92</accession>
<dbReference type="AlphaFoldDB" id="A0A1C5IZ92"/>
<name>A0A1C5IZ92_9ACTN</name>
<keyword evidence="3" id="KW-1185">Reference proteome</keyword>
<sequence length="44" mass="4846">MSVDAVSKLKDERPYPGHPGEGTVDLAFTAAKRERRSMSLGQTR</sequence>
<evidence type="ECO:0000256" key="1">
    <source>
        <dbReference type="SAM" id="MobiDB-lite"/>
    </source>
</evidence>
<evidence type="ECO:0000313" key="3">
    <source>
        <dbReference type="Proteomes" id="UP000198221"/>
    </source>
</evidence>
<reference evidence="3" key="1">
    <citation type="submission" date="2016-06" db="EMBL/GenBank/DDBJ databases">
        <authorList>
            <person name="Varghese N."/>
            <person name="Submissions Spin"/>
        </authorList>
    </citation>
    <scope>NUCLEOTIDE SEQUENCE [LARGE SCALE GENOMIC DNA]</scope>
    <source>
        <strain evidence="3">DSM 43819</strain>
    </source>
</reference>
<protein>
    <submittedName>
        <fullName evidence="2">Uncharacterized protein</fullName>
    </submittedName>
</protein>
<gene>
    <name evidence="2" type="ORF">GA0070613_3722</name>
</gene>
<feature type="region of interest" description="Disordered" evidence="1">
    <location>
        <begin position="1"/>
        <end position="44"/>
    </location>
</feature>
<organism evidence="2 3">
    <name type="scientific">Micromonospora inositola</name>
    <dbReference type="NCBI Taxonomy" id="47865"/>
    <lineage>
        <taxon>Bacteria</taxon>
        <taxon>Bacillati</taxon>
        <taxon>Actinomycetota</taxon>
        <taxon>Actinomycetes</taxon>
        <taxon>Micromonosporales</taxon>
        <taxon>Micromonosporaceae</taxon>
        <taxon>Micromonospora</taxon>
    </lineage>
</organism>
<proteinExistence type="predicted"/>
<evidence type="ECO:0000313" key="2">
    <source>
        <dbReference type="EMBL" id="SCG63648.1"/>
    </source>
</evidence>